<accession>A0A0M3I579</accession>
<proteinExistence type="predicted"/>
<protein>
    <submittedName>
        <fullName evidence="3">Regulatory protein zeste</fullName>
    </submittedName>
</protein>
<name>A0A0M3I579_ASCLU</name>
<sequence>MSSVKSHRAINSAYALRLVQEVAQQKWLLKPATRQDRAQRKSAWSRIAAKLNAEFNADFTPAELERKIDHVKAKAHKKQAQRCRLDGKKLPGSRIFDLSSDDDPVPDVVEASAEGDGPTSSHDVQERSNRVVENPSDIQINEPVGSRNCNLQGTVDDCIMIEEDDNDINDGNKQVELATVESTEQGALMTAEQPPMKATEQSIDPSDKQLHTQPSAPRNVAPSLCTHTGNLNPEAQKSEITEGGGSEAVGSPQDEHLSDWVSDFKAKLLERLSTVPTDRIIEVHRLIRREIDSLYAEEVAKEIEARFKDPSRETVKGRVLHLVDN</sequence>
<evidence type="ECO:0000313" key="3">
    <source>
        <dbReference type="WBParaSite" id="ALUE_0001205401-mRNA-1"/>
    </source>
</evidence>
<dbReference type="WBParaSite" id="ALUE_0001205401-mRNA-1">
    <property type="protein sequence ID" value="ALUE_0001205401-mRNA-1"/>
    <property type="gene ID" value="ALUE_0001205401"/>
</dbReference>
<organism evidence="2 3">
    <name type="scientific">Ascaris lumbricoides</name>
    <name type="common">Giant roundworm</name>
    <dbReference type="NCBI Taxonomy" id="6252"/>
    <lineage>
        <taxon>Eukaryota</taxon>
        <taxon>Metazoa</taxon>
        <taxon>Ecdysozoa</taxon>
        <taxon>Nematoda</taxon>
        <taxon>Chromadorea</taxon>
        <taxon>Rhabditida</taxon>
        <taxon>Spirurina</taxon>
        <taxon>Ascaridomorpha</taxon>
        <taxon>Ascaridoidea</taxon>
        <taxon>Ascarididae</taxon>
        <taxon>Ascaris</taxon>
    </lineage>
</organism>
<reference evidence="3" key="1">
    <citation type="submission" date="2017-02" db="UniProtKB">
        <authorList>
            <consortium name="WormBaseParasite"/>
        </authorList>
    </citation>
    <scope>IDENTIFICATION</scope>
</reference>
<keyword evidence="2" id="KW-1185">Reference proteome</keyword>
<evidence type="ECO:0000256" key="1">
    <source>
        <dbReference type="SAM" id="MobiDB-lite"/>
    </source>
</evidence>
<dbReference type="AlphaFoldDB" id="A0A0M3I579"/>
<feature type="region of interest" description="Disordered" evidence="1">
    <location>
        <begin position="191"/>
        <end position="255"/>
    </location>
</feature>
<feature type="compositionally biased region" description="Polar residues" evidence="1">
    <location>
        <begin position="225"/>
        <end position="235"/>
    </location>
</feature>
<dbReference type="Proteomes" id="UP000036681">
    <property type="component" value="Unplaced"/>
</dbReference>
<evidence type="ECO:0000313" key="2">
    <source>
        <dbReference type="Proteomes" id="UP000036681"/>
    </source>
</evidence>
<feature type="region of interest" description="Disordered" evidence="1">
    <location>
        <begin position="73"/>
        <end position="146"/>
    </location>
</feature>